<dbReference type="SMART" id="SM00389">
    <property type="entry name" value="HOX"/>
    <property type="match status" value="1"/>
</dbReference>
<dbReference type="GO" id="GO:0000981">
    <property type="term" value="F:DNA-binding transcription factor activity, RNA polymerase II-specific"/>
    <property type="evidence" value="ECO:0007669"/>
    <property type="project" value="UniProtKB-ARBA"/>
</dbReference>
<dbReference type="GO" id="GO:0005634">
    <property type="term" value="C:nucleus"/>
    <property type="evidence" value="ECO:0007669"/>
    <property type="project" value="UniProtKB-SubCell"/>
</dbReference>
<dbReference type="Gene3D" id="2.10.110.10">
    <property type="entry name" value="Cysteine Rich Protein"/>
    <property type="match status" value="2"/>
</dbReference>
<dbReference type="GO" id="GO:0046872">
    <property type="term" value="F:metal ion binding"/>
    <property type="evidence" value="ECO:0007669"/>
    <property type="project" value="UniProtKB-KW"/>
</dbReference>
<accession>A0A0N4VAP6</accession>
<dbReference type="STRING" id="51028.A0A0N4VAP6"/>
<name>A0A0N4VAP6_ENTVE</name>
<dbReference type="PANTHER" id="PTHR24208:SF168">
    <property type="entry name" value="PROTEIN APTEROUS"/>
    <property type="match status" value="1"/>
</dbReference>
<evidence type="ECO:0000256" key="11">
    <source>
        <dbReference type="RuleBase" id="RU000682"/>
    </source>
</evidence>
<feature type="domain" description="LIM zinc-binding" evidence="12">
    <location>
        <begin position="29"/>
        <end position="90"/>
    </location>
</feature>
<dbReference type="InterPro" id="IPR001781">
    <property type="entry name" value="Znf_LIM"/>
</dbReference>
<evidence type="ECO:0000313" key="14">
    <source>
        <dbReference type="EMBL" id="VDD92312.1"/>
    </source>
</evidence>
<keyword evidence="2 10" id="KW-0479">Metal-binding</keyword>
<keyword evidence="8 9" id="KW-0539">Nucleus</keyword>
<evidence type="ECO:0000256" key="8">
    <source>
        <dbReference type="ARBA" id="ARBA00023242"/>
    </source>
</evidence>
<evidence type="ECO:0000256" key="4">
    <source>
        <dbReference type="ARBA" id="ARBA00022833"/>
    </source>
</evidence>
<dbReference type="SUPFAM" id="SSF46689">
    <property type="entry name" value="Homeodomain-like"/>
    <property type="match status" value="1"/>
</dbReference>
<evidence type="ECO:0000256" key="3">
    <source>
        <dbReference type="ARBA" id="ARBA00022737"/>
    </source>
</evidence>
<dbReference type="SMART" id="SM00132">
    <property type="entry name" value="LIM"/>
    <property type="match status" value="2"/>
</dbReference>
<proteinExistence type="predicted"/>
<protein>
    <submittedName>
        <fullName evidence="16">LIM/homeobox protein Lhx9</fullName>
    </submittedName>
</protein>
<keyword evidence="3" id="KW-0677">Repeat</keyword>
<sequence length="379" mass="43568">MLYLKTLDDNLNAVSSQLNKSVEILNSTNKCASCLQPILDQYFLMIADRSWHTGCLRCCLCQRPLSTSPSCFLKDGLVFCRQDYTTCVICHTYMKRCERCSVVLCCDDLVMRARDAIFHLRCFTCIVCDVQLRPGQMFAMADNGTLYCQDHYGPVSSTNSQLPSMKIEASEERYKRKKQRCKKSKKLSEDGENVSDHLEFCEEENQIQTHKSKRMRTSFKHHQLRTMKSYFNLNHNPDAKDLKQLAQRTGLTKRVLQVRIDNSLILFVWFQNARAKFRRNTMQSRDMIMITPSSTQSPSIASNNDKIYIESKVKSLTETSRKSSLSPDEVKKKNVAFCDTTNSIDNSDIIINALKLEDGCDDQTEKSLTEYFDADTTLL</sequence>
<dbReference type="InterPro" id="IPR050453">
    <property type="entry name" value="LIM_Homeobox_TF"/>
</dbReference>
<feature type="domain" description="Homeobox" evidence="13">
    <location>
        <begin position="210"/>
        <end position="280"/>
    </location>
</feature>
<evidence type="ECO:0000259" key="13">
    <source>
        <dbReference type="PROSITE" id="PS50071"/>
    </source>
</evidence>
<dbReference type="EMBL" id="UXUI01008760">
    <property type="protein sequence ID" value="VDD92312.1"/>
    <property type="molecule type" value="Genomic_DNA"/>
</dbReference>
<keyword evidence="15" id="KW-1185">Reference proteome</keyword>
<reference evidence="14 15" key="2">
    <citation type="submission" date="2018-10" db="EMBL/GenBank/DDBJ databases">
        <authorList>
            <consortium name="Pathogen Informatics"/>
        </authorList>
    </citation>
    <scope>NUCLEOTIDE SEQUENCE [LARGE SCALE GENOMIC DNA]</scope>
</reference>
<keyword evidence="6 9" id="KW-0238">DNA-binding</keyword>
<keyword evidence="5 10" id="KW-0440">LIM domain</keyword>
<reference evidence="16" key="1">
    <citation type="submission" date="2017-02" db="UniProtKB">
        <authorList>
            <consortium name="WormBaseParasite"/>
        </authorList>
    </citation>
    <scope>IDENTIFICATION</scope>
</reference>
<dbReference type="PROSITE" id="PS50023">
    <property type="entry name" value="LIM_DOMAIN_2"/>
    <property type="match status" value="2"/>
</dbReference>
<dbReference type="GO" id="GO:0045944">
    <property type="term" value="P:positive regulation of transcription by RNA polymerase II"/>
    <property type="evidence" value="ECO:0007669"/>
    <property type="project" value="UniProtKB-ARBA"/>
</dbReference>
<dbReference type="PROSITE" id="PS00478">
    <property type="entry name" value="LIM_DOMAIN_1"/>
    <property type="match status" value="2"/>
</dbReference>
<dbReference type="AlphaFoldDB" id="A0A0N4VAP6"/>
<evidence type="ECO:0000259" key="12">
    <source>
        <dbReference type="PROSITE" id="PS50023"/>
    </source>
</evidence>
<dbReference type="Proteomes" id="UP000274131">
    <property type="component" value="Unassembled WGS sequence"/>
</dbReference>
<dbReference type="InterPro" id="IPR009057">
    <property type="entry name" value="Homeodomain-like_sf"/>
</dbReference>
<dbReference type="FunFam" id="2.10.110.10:FF:000136">
    <property type="entry name" value="LIM domain family"/>
    <property type="match status" value="1"/>
</dbReference>
<evidence type="ECO:0000256" key="9">
    <source>
        <dbReference type="PROSITE-ProRule" id="PRU00108"/>
    </source>
</evidence>
<dbReference type="OrthoDB" id="9990008at2759"/>
<dbReference type="PANTHER" id="PTHR24208">
    <property type="entry name" value="LIM/HOMEOBOX PROTEIN LHX"/>
    <property type="match status" value="1"/>
</dbReference>
<organism evidence="16">
    <name type="scientific">Enterobius vermicularis</name>
    <name type="common">Human pinworm</name>
    <dbReference type="NCBI Taxonomy" id="51028"/>
    <lineage>
        <taxon>Eukaryota</taxon>
        <taxon>Metazoa</taxon>
        <taxon>Ecdysozoa</taxon>
        <taxon>Nematoda</taxon>
        <taxon>Chromadorea</taxon>
        <taxon>Rhabditida</taxon>
        <taxon>Spirurina</taxon>
        <taxon>Oxyuridomorpha</taxon>
        <taxon>Oxyuroidea</taxon>
        <taxon>Oxyuridae</taxon>
        <taxon>Enterobius</taxon>
    </lineage>
</organism>
<dbReference type="InterPro" id="IPR001356">
    <property type="entry name" value="HD"/>
</dbReference>
<keyword evidence="7 9" id="KW-0371">Homeobox</keyword>
<evidence type="ECO:0000256" key="1">
    <source>
        <dbReference type="ARBA" id="ARBA00004123"/>
    </source>
</evidence>
<feature type="domain" description="LIM zinc-binding" evidence="12">
    <location>
        <begin position="95"/>
        <end position="158"/>
    </location>
</feature>
<dbReference type="Pfam" id="PF00412">
    <property type="entry name" value="LIM"/>
    <property type="match status" value="2"/>
</dbReference>
<dbReference type="FunFam" id="1.10.10.60:FF:000027">
    <property type="entry name" value="LIM/homeobox protein Lhx9"/>
    <property type="match status" value="1"/>
</dbReference>
<evidence type="ECO:0000256" key="6">
    <source>
        <dbReference type="ARBA" id="ARBA00023125"/>
    </source>
</evidence>
<evidence type="ECO:0000256" key="7">
    <source>
        <dbReference type="ARBA" id="ARBA00023155"/>
    </source>
</evidence>
<dbReference type="Pfam" id="PF00046">
    <property type="entry name" value="Homeodomain"/>
    <property type="match status" value="1"/>
</dbReference>
<dbReference type="WBParaSite" id="EVEC_0000756101-mRNA-1">
    <property type="protein sequence ID" value="EVEC_0000756101-mRNA-1"/>
    <property type="gene ID" value="EVEC_0000756101"/>
</dbReference>
<evidence type="ECO:0000256" key="10">
    <source>
        <dbReference type="PROSITE-ProRule" id="PRU00125"/>
    </source>
</evidence>
<keyword evidence="4 10" id="KW-0862">Zinc</keyword>
<feature type="DNA-binding region" description="Homeobox" evidence="9">
    <location>
        <begin position="212"/>
        <end position="281"/>
    </location>
</feature>
<dbReference type="Gene3D" id="1.10.10.60">
    <property type="entry name" value="Homeodomain-like"/>
    <property type="match status" value="1"/>
</dbReference>
<dbReference type="PROSITE" id="PS50071">
    <property type="entry name" value="HOMEOBOX_2"/>
    <property type="match status" value="1"/>
</dbReference>
<dbReference type="GO" id="GO:0007409">
    <property type="term" value="P:axonogenesis"/>
    <property type="evidence" value="ECO:0007669"/>
    <property type="project" value="UniProtKB-ARBA"/>
</dbReference>
<evidence type="ECO:0000256" key="2">
    <source>
        <dbReference type="ARBA" id="ARBA00022723"/>
    </source>
</evidence>
<evidence type="ECO:0000256" key="5">
    <source>
        <dbReference type="ARBA" id="ARBA00023038"/>
    </source>
</evidence>
<dbReference type="GO" id="GO:0000977">
    <property type="term" value="F:RNA polymerase II transcription regulatory region sequence-specific DNA binding"/>
    <property type="evidence" value="ECO:0007669"/>
    <property type="project" value="TreeGrafter"/>
</dbReference>
<dbReference type="FunFam" id="2.10.110.10:FF:000006">
    <property type="entry name" value="LIM homeobox transcription factor 1-beta"/>
    <property type="match status" value="1"/>
</dbReference>
<evidence type="ECO:0000313" key="15">
    <source>
        <dbReference type="Proteomes" id="UP000274131"/>
    </source>
</evidence>
<dbReference type="CDD" id="cd00086">
    <property type="entry name" value="homeodomain"/>
    <property type="match status" value="1"/>
</dbReference>
<dbReference type="SUPFAM" id="SSF57716">
    <property type="entry name" value="Glucocorticoid receptor-like (DNA-binding domain)"/>
    <property type="match status" value="2"/>
</dbReference>
<comment type="subcellular location">
    <subcellularLocation>
        <location evidence="1 9 11">Nucleus</location>
    </subcellularLocation>
</comment>
<evidence type="ECO:0000313" key="16">
    <source>
        <dbReference type="WBParaSite" id="EVEC_0000756101-mRNA-1"/>
    </source>
</evidence>
<dbReference type="GO" id="GO:0045664">
    <property type="term" value="P:regulation of neuron differentiation"/>
    <property type="evidence" value="ECO:0007669"/>
    <property type="project" value="UniProtKB-ARBA"/>
</dbReference>
<gene>
    <name evidence="14" type="ORF">EVEC_LOCUS7063</name>
</gene>